<dbReference type="OrthoDB" id="2505409at2"/>
<comment type="caution">
    <text evidence="1">The sequence shown here is derived from an EMBL/GenBank/DDBJ whole genome shotgun (WGS) entry which is preliminary data.</text>
</comment>
<dbReference type="Proteomes" id="UP000187085">
    <property type="component" value="Unassembled WGS sequence"/>
</dbReference>
<organism evidence="1 2">
    <name type="scientific">Tersicoccus phoenicis</name>
    <dbReference type="NCBI Taxonomy" id="554083"/>
    <lineage>
        <taxon>Bacteria</taxon>
        <taxon>Bacillati</taxon>
        <taxon>Actinomycetota</taxon>
        <taxon>Actinomycetes</taxon>
        <taxon>Micrococcales</taxon>
        <taxon>Micrococcaceae</taxon>
        <taxon>Tersicoccus</taxon>
    </lineage>
</organism>
<dbReference type="Gene3D" id="1.50.10.20">
    <property type="match status" value="1"/>
</dbReference>
<dbReference type="EMBL" id="MRDE01000072">
    <property type="protein sequence ID" value="OMH23567.1"/>
    <property type="molecule type" value="Genomic_DNA"/>
</dbReference>
<dbReference type="PANTHER" id="PTHR47791">
    <property type="entry name" value="MEIOTICALLY UP-REGULATED GENE 191 PROTEIN"/>
    <property type="match status" value="1"/>
</dbReference>
<dbReference type="InterPro" id="IPR005198">
    <property type="entry name" value="Glyco_hydro_76"/>
</dbReference>
<dbReference type="STRING" id="554083.BKD30_11645"/>
<dbReference type="Pfam" id="PF03663">
    <property type="entry name" value="Glyco_hydro_76"/>
    <property type="match status" value="1"/>
</dbReference>
<dbReference type="AlphaFoldDB" id="A0A1R1L7Q7"/>
<evidence type="ECO:0008006" key="3">
    <source>
        <dbReference type="Google" id="ProtNLM"/>
    </source>
</evidence>
<proteinExistence type="predicted"/>
<reference evidence="1 2" key="1">
    <citation type="submission" date="2016-12" db="EMBL/GenBank/DDBJ databases">
        <title>Draft genome of Tersicoccus phoenicis 1P05MA.</title>
        <authorList>
            <person name="Nakajima Y."/>
            <person name="Yoshizawa S."/>
            <person name="Nakamura K."/>
            <person name="Ogura Y."/>
            <person name="Hayashi T."/>
            <person name="Kogure K."/>
        </authorList>
    </citation>
    <scope>NUCLEOTIDE SEQUENCE [LARGE SCALE GENOMIC DNA]</scope>
    <source>
        <strain evidence="1 2">1p05MA</strain>
    </source>
</reference>
<dbReference type="InterPro" id="IPR053169">
    <property type="entry name" value="MUG_Protein"/>
</dbReference>
<dbReference type="SUPFAM" id="SSF48208">
    <property type="entry name" value="Six-hairpin glycosidases"/>
    <property type="match status" value="1"/>
</dbReference>
<dbReference type="GO" id="GO:0005975">
    <property type="term" value="P:carbohydrate metabolic process"/>
    <property type="evidence" value="ECO:0007669"/>
    <property type="project" value="InterPro"/>
</dbReference>
<sequence length="391" mass="41370">MSEPANSPASVRAAVAAGSVITLFGHRLLHLPGTGLAAVRWPRPWAADLRPPWHYWWQAHYLDCLVDAGWREHRSGLPPAALRLGHQLLRGIRLRNLGRYPNLYYDDMAWLALAAGRLDELARAVTGAGTRQSRAVIDVLAPRLISASTDDAGGGVFWNTRRTFKNTAATAPAALFFARAGEPERTRALTDWLRDRLLDPDSGLYLDGVRLGRRGVETVRSRYTYNQGPVLGALLALGDPADLDAAARLVDAVDAGLTRPSPVVAGAKVLITHGGGDGGLFTGILVRYLAAVAIDARLPPTARSTAARLVTGTADALWTGRRRVPPGESRSAEGPGDGALIFSADAGVDAATSYPLGGPVELSTQLQAWMSLEAAAVCVGGTAAEDSTSVV</sequence>
<gene>
    <name evidence="1" type="ORF">BKD30_11645</name>
</gene>
<evidence type="ECO:0000313" key="1">
    <source>
        <dbReference type="EMBL" id="OMH23567.1"/>
    </source>
</evidence>
<evidence type="ECO:0000313" key="2">
    <source>
        <dbReference type="Proteomes" id="UP000187085"/>
    </source>
</evidence>
<dbReference type="RefSeq" id="WP_076704809.1">
    <property type="nucleotide sequence ID" value="NZ_MRDE01000072.1"/>
</dbReference>
<protein>
    <recommendedName>
        <fullName evidence="3">Glycosyl hydrolase</fullName>
    </recommendedName>
</protein>
<dbReference type="InterPro" id="IPR008928">
    <property type="entry name" value="6-hairpin_glycosidase_sf"/>
</dbReference>
<accession>A0A1R1L7Q7</accession>
<keyword evidence="2" id="KW-1185">Reference proteome</keyword>
<dbReference type="PANTHER" id="PTHR47791:SF3">
    <property type="entry name" value="MEIOTICALLY UP-REGULATED GENE 191 PROTEIN"/>
    <property type="match status" value="1"/>
</dbReference>
<name>A0A1R1L7Q7_9MICC</name>